<evidence type="ECO:0000313" key="13">
    <source>
        <dbReference type="Proteomes" id="UP000429523"/>
    </source>
</evidence>
<dbReference type="Proteomes" id="UP000440367">
    <property type="component" value="Unassembled WGS sequence"/>
</dbReference>
<dbReference type="Proteomes" id="UP000486351">
    <property type="component" value="Unassembled WGS sequence"/>
</dbReference>
<evidence type="ECO:0000256" key="1">
    <source>
        <dbReference type="SAM" id="MobiDB-lite"/>
    </source>
</evidence>
<evidence type="ECO:0000313" key="4">
    <source>
        <dbReference type="EMBL" id="KAE8986231.1"/>
    </source>
</evidence>
<evidence type="ECO:0008006" key="23">
    <source>
        <dbReference type="Google" id="ProtNLM"/>
    </source>
</evidence>
<evidence type="ECO:0000256" key="2">
    <source>
        <dbReference type="SAM" id="SignalP"/>
    </source>
</evidence>
<gene>
    <name evidence="11" type="ORF">PF001_g21162</name>
    <name evidence="10" type="ORF">PF002_g22835</name>
    <name evidence="9" type="ORF">PF004_g20457</name>
    <name evidence="8" type="ORF">PF005_g22320</name>
    <name evidence="7" type="ORF">PF006_g20574</name>
    <name evidence="5" type="ORF">PF007_g21570</name>
    <name evidence="12" type="ORF">PF008_g20921</name>
    <name evidence="3" type="ORF">PF009_g22518</name>
    <name evidence="6" type="ORF">PF010_g20630</name>
    <name evidence="4" type="ORF">PF011_g20074</name>
</gene>
<dbReference type="AlphaFoldDB" id="A0A6A4CHV8"/>
<evidence type="ECO:0000313" key="22">
    <source>
        <dbReference type="Proteomes" id="UP000488956"/>
    </source>
</evidence>
<evidence type="ECO:0000313" key="7">
    <source>
        <dbReference type="EMBL" id="KAE9109868.1"/>
    </source>
</evidence>
<dbReference type="Proteomes" id="UP000437068">
    <property type="component" value="Unassembled WGS sequence"/>
</dbReference>
<dbReference type="Proteomes" id="UP000476176">
    <property type="component" value="Unassembled WGS sequence"/>
</dbReference>
<evidence type="ECO:0000313" key="9">
    <source>
        <dbReference type="EMBL" id="KAE9195328.1"/>
    </source>
</evidence>
<evidence type="ECO:0000313" key="16">
    <source>
        <dbReference type="Proteomes" id="UP000440367"/>
    </source>
</evidence>
<evidence type="ECO:0000313" key="3">
    <source>
        <dbReference type="EMBL" id="KAE8927313.1"/>
    </source>
</evidence>
<dbReference type="EMBL" id="QXGE01001898">
    <property type="protein sequence ID" value="KAE9287051.1"/>
    <property type="molecule type" value="Genomic_DNA"/>
</dbReference>
<dbReference type="EMBL" id="QXGA01001807">
    <property type="protein sequence ID" value="KAE9109868.1"/>
    <property type="molecule type" value="Genomic_DNA"/>
</dbReference>
<dbReference type="EMBL" id="QXGF01001869">
    <property type="protein sequence ID" value="KAE8927313.1"/>
    <property type="molecule type" value="Genomic_DNA"/>
</dbReference>
<evidence type="ECO:0000313" key="15">
    <source>
        <dbReference type="Proteomes" id="UP000437068"/>
    </source>
</evidence>
<evidence type="ECO:0000313" key="8">
    <source>
        <dbReference type="EMBL" id="KAE9182858.1"/>
    </source>
</evidence>
<dbReference type="Proteomes" id="UP000440732">
    <property type="component" value="Unassembled WGS sequence"/>
</dbReference>
<sequence length="65" mass="6880">MCAGLRNLSSLLAAISATTAVRIGSHGHRIHVTQGTSTMLEPAGLGRQGRSRSVVGIDRHRILHP</sequence>
<organism evidence="11 15">
    <name type="scientific">Phytophthora fragariae</name>
    <dbReference type="NCBI Taxonomy" id="53985"/>
    <lineage>
        <taxon>Eukaryota</taxon>
        <taxon>Sar</taxon>
        <taxon>Stramenopiles</taxon>
        <taxon>Oomycota</taxon>
        <taxon>Peronosporomycetes</taxon>
        <taxon>Peronosporales</taxon>
        <taxon>Peronosporaceae</taxon>
        <taxon>Phytophthora</taxon>
    </lineage>
</organism>
<evidence type="ECO:0000313" key="6">
    <source>
        <dbReference type="EMBL" id="KAE9084972.1"/>
    </source>
</evidence>
<evidence type="ECO:0000313" key="18">
    <source>
        <dbReference type="Proteomes" id="UP000441208"/>
    </source>
</evidence>
<evidence type="ECO:0000313" key="5">
    <source>
        <dbReference type="EMBL" id="KAE9084310.1"/>
    </source>
</evidence>
<name>A0A6A4CHV8_9STRA</name>
<dbReference type="EMBL" id="QXFW01001755">
    <property type="protein sequence ID" value="KAE8986231.1"/>
    <property type="molecule type" value="Genomic_DNA"/>
</dbReference>
<evidence type="ECO:0000313" key="20">
    <source>
        <dbReference type="Proteomes" id="UP000476176"/>
    </source>
</evidence>
<evidence type="ECO:0000313" key="10">
    <source>
        <dbReference type="EMBL" id="KAE9197147.1"/>
    </source>
</evidence>
<dbReference type="EMBL" id="QXGB01001991">
    <property type="protein sequence ID" value="KAE9182858.1"/>
    <property type="molecule type" value="Genomic_DNA"/>
</dbReference>
<keyword evidence="2" id="KW-0732">Signal</keyword>
<dbReference type="Proteomes" id="UP000488956">
    <property type="component" value="Unassembled WGS sequence"/>
</dbReference>
<protein>
    <recommendedName>
        <fullName evidence="23">Secreted protein</fullName>
    </recommendedName>
</protein>
<evidence type="ECO:0000313" key="12">
    <source>
        <dbReference type="EMBL" id="KAE9308612.1"/>
    </source>
</evidence>
<dbReference type="Proteomes" id="UP000433483">
    <property type="component" value="Unassembled WGS sequence"/>
</dbReference>
<dbReference type="Proteomes" id="UP000429523">
    <property type="component" value="Unassembled WGS sequence"/>
</dbReference>
<evidence type="ECO:0000313" key="14">
    <source>
        <dbReference type="Proteomes" id="UP000433483"/>
    </source>
</evidence>
<dbReference type="EMBL" id="QXFY01001827">
    <property type="protein sequence ID" value="KAE9308612.1"/>
    <property type="molecule type" value="Genomic_DNA"/>
</dbReference>
<dbReference type="EMBL" id="QXFZ01001833">
    <property type="protein sequence ID" value="KAE9084310.1"/>
    <property type="molecule type" value="Genomic_DNA"/>
</dbReference>
<proteinExistence type="predicted"/>
<reference evidence="13 14" key="1">
    <citation type="submission" date="2018-08" db="EMBL/GenBank/DDBJ databases">
        <title>Genomic investigation of the strawberry pathogen Phytophthora fragariae indicates pathogenicity is determined by transcriptional variation in three key races.</title>
        <authorList>
            <person name="Adams T.M."/>
            <person name="Armitage A.D."/>
            <person name="Sobczyk M.K."/>
            <person name="Bates H.J."/>
            <person name="Dunwell J.M."/>
            <person name="Nellist C.F."/>
            <person name="Harrison R.J."/>
        </authorList>
    </citation>
    <scope>NUCLEOTIDE SEQUENCE [LARGE SCALE GENOMIC DNA]</scope>
    <source>
        <strain evidence="11 15">A4</strain>
        <strain evidence="10 16">BC-1</strain>
        <strain evidence="9 20">BC-23</strain>
        <strain evidence="8 14">NOV-27</strain>
        <strain evidence="7 17">NOV-5</strain>
        <strain evidence="5 18">NOV-71</strain>
        <strain evidence="12 21">NOV-77</strain>
        <strain evidence="3 13">NOV-9</strain>
        <strain evidence="6 22">ONT-3</strain>
        <strain evidence="4 19">SCRP245</strain>
    </source>
</reference>
<keyword evidence="14" id="KW-1185">Reference proteome</keyword>
<dbReference type="Proteomes" id="UP000441208">
    <property type="component" value="Unassembled WGS sequence"/>
</dbReference>
<evidence type="ECO:0000313" key="21">
    <source>
        <dbReference type="Proteomes" id="UP000486351"/>
    </source>
</evidence>
<accession>A0A6A4CHV8</accession>
<dbReference type="Proteomes" id="UP000460718">
    <property type="component" value="Unassembled WGS sequence"/>
</dbReference>
<feature type="region of interest" description="Disordered" evidence="1">
    <location>
        <begin position="35"/>
        <end position="65"/>
    </location>
</feature>
<evidence type="ECO:0000313" key="19">
    <source>
        <dbReference type="Proteomes" id="UP000460718"/>
    </source>
</evidence>
<evidence type="ECO:0000313" key="17">
    <source>
        <dbReference type="Proteomes" id="UP000440732"/>
    </source>
</evidence>
<feature type="chain" id="PRO_5036167222" description="Secreted protein" evidence="2">
    <location>
        <begin position="21"/>
        <end position="65"/>
    </location>
</feature>
<dbReference type="EMBL" id="QXGD01001891">
    <property type="protein sequence ID" value="KAE9197147.1"/>
    <property type="molecule type" value="Genomic_DNA"/>
</dbReference>
<evidence type="ECO:0000313" key="11">
    <source>
        <dbReference type="EMBL" id="KAE9287051.1"/>
    </source>
</evidence>
<dbReference type="EMBL" id="QXGC01001828">
    <property type="protein sequence ID" value="KAE9195328.1"/>
    <property type="molecule type" value="Genomic_DNA"/>
</dbReference>
<feature type="signal peptide" evidence="2">
    <location>
        <begin position="1"/>
        <end position="20"/>
    </location>
</feature>
<comment type="caution">
    <text evidence="11">The sequence shown here is derived from an EMBL/GenBank/DDBJ whole genome shotgun (WGS) entry which is preliminary data.</text>
</comment>
<dbReference type="EMBL" id="QXFX01001771">
    <property type="protein sequence ID" value="KAE9084972.1"/>
    <property type="molecule type" value="Genomic_DNA"/>
</dbReference>